<accession>A0A9E1GFT7</accession>
<evidence type="ECO:0000313" key="3">
    <source>
        <dbReference type="Proteomes" id="UP000811365"/>
    </source>
</evidence>
<sequence>MPIYFVECFIMGFALGLSWASFATPVYLICCFAGWVFDWKIPTALWLVAFAVQNWDNAKSWFK</sequence>
<proteinExistence type="predicted"/>
<evidence type="ECO:0000256" key="1">
    <source>
        <dbReference type="SAM" id="Phobius"/>
    </source>
</evidence>
<dbReference type="EMBL" id="JAGZYH010000001">
    <property type="protein sequence ID" value="MBS6620673.1"/>
    <property type="molecule type" value="Genomic_DNA"/>
</dbReference>
<evidence type="ECO:0000313" key="2">
    <source>
        <dbReference type="EMBL" id="MBS6620673.1"/>
    </source>
</evidence>
<keyword evidence="1" id="KW-0812">Transmembrane</keyword>
<protein>
    <submittedName>
        <fullName evidence="2">Uncharacterized protein</fullName>
    </submittedName>
</protein>
<comment type="caution">
    <text evidence="2">The sequence shown here is derived from an EMBL/GenBank/DDBJ whole genome shotgun (WGS) entry which is preliminary data.</text>
</comment>
<keyword evidence="1" id="KW-0472">Membrane</keyword>
<keyword evidence="1" id="KW-1133">Transmembrane helix</keyword>
<reference evidence="2" key="1">
    <citation type="submission" date="2021-02" db="EMBL/GenBank/DDBJ databases">
        <title>Infant gut strain persistence is associated with maternal origin, phylogeny, and functional potential including surface adhesion and iron acquisition.</title>
        <authorList>
            <person name="Lou Y.C."/>
        </authorList>
    </citation>
    <scope>NUCLEOTIDE SEQUENCE</scope>
    <source>
        <strain evidence="2">L2_039_000G1_dasL2_039_000G1_maxbin2.maxbin.077</strain>
    </source>
</reference>
<dbReference type="Proteomes" id="UP000811365">
    <property type="component" value="Unassembled WGS sequence"/>
</dbReference>
<gene>
    <name evidence="2" type="ORF">KH315_00640</name>
</gene>
<name>A0A9E1GFT7_9FIRM</name>
<organism evidence="2 3">
    <name type="scientific">Faecalibacterium prausnitzii</name>
    <dbReference type="NCBI Taxonomy" id="853"/>
    <lineage>
        <taxon>Bacteria</taxon>
        <taxon>Bacillati</taxon>
        <taxon>Bacillota</taxon>
        <taxon>Clostridia</taxon>
        <taxon>Eubacteriales</taxon>
        <taxon>Oscillospiraceae</taxon>
        <taxon>Faecalibacterium</taxon>
    </lineage>
</organism>
<dbReference type="AlphaFoldDB" id="A0A9E1GFT7"/>
<feature type="transmembrane region" description="Helical" evidence="1">
    <location>
        <begin position="12"/>
        <end position="37"/>
    </location>
</feature>